<comment type="caution">
    <text evidence="1">The sequence shown here is derived from an EMBL/GenBank/DDBJ whole genome shotgun (WGS) entry which is preliminary data.</text>
</comment>
<evidence type="ECO:0000313" key="2">
    <source>
        <dbReference type="Proteomes" id="UP001165960"/>
    </source>
</evidence>
<gene>
    <name evidence="1" type="primary">MPP8_11</name>
    <name evidence="1" type="ORF">DSO57_1008244</name>
</gene>
<dbReference type="EMBL" id="QTSX02002865">
    <property type="protein sequence ID" value="KAJ9074258.1"/>
    <property type="molecule type" value="Genomic_DNA"/>
</dbReference>
<name>A0ACC2THV4_9FUNG</name>
<protein>
    <submittedName>
        <fullName evidence="1">M-phase phosphoprotein 8</fullName>
    </submittedName>
</protein>
<accession>A0ACC2THV4</accession>
<dbReference type="Proteomes" id="UP001165960">
    <property type="component" value="Unassembled WGS sequence"/>
</dbReference>
<proteinExistence type="predicted"/>
<sequence>MLPIAQFAYSNSPPPIQTGRAEEYEVEYIHSNQTHYQKAQYYVKWKGYPLEESTWELLSNLTNAQEAVQLYLNKKNQKGGLSGEEGMVSGLTIFLSGNPGPGVGIKPWTPWDARPVDCKTACLCFSGIETPQADTKNVGTCSETNQTKEIIAPNGRLIIAPNGGSDLATISFMKLKSTPAINQEPTQERGTGRSPVP</sequence>
<reference evidence="1" key="1">
    <citation type="submission" date="2022-04" db="EMBL/GenBank/DDBJ databases">
        <title>Genome of the entomopathogenic fungus Entomophthora muscae.</title>
        <authorList>
            <person name="Elya C."/>
            <person name="Lovett B.R."/>
            <person name="Lee E."/>
            <person name="Macias A.M."/>
            <person name="Hajek A.E."/>
            <person name="De Bivort B.L."/>
            <person name="Kasson M.T."/>
            <person name="De Fine Licht H.H."/>
            <person name="Stajich J.E."/>
        </authorList>
    </citation>
    <scope>NUCLEOTIDE SEQUENCE</scope>
    <source>
        <strain evidence="1">Berkeley</strain>
    </source>
</reference>
<evidence type="ECO:0000313" key="1">
    <source>
        <dbReference type="EMBL" id="KAJ9074258.1"/>
    </source>
</evidence>
<organism evidence="1 2">
    <name type="scientific">Entomophthora muscae</name>
    <dbReference type="NCBI Taxonomy" id="34485"/>
    <lineage>
        <taxon>Eukaryota</taxon>
        <taxon>Fungi</taxon>
        <taxon>Fungi incertae sedis</taxon>
        <taxon>Zoopagomycota</taxon>
        <taxon>Entomophthoromycotina</taxon>
        <taxon>Entomophthoromycetes</taxon>
        <taxon>Entomophthorales</taxon>
        <taxon>Entomophthoraceae</taxon>
        <taxon>Entomophthora</taxon>
    </lineage>
</organism>
<keyword evidence="2" id="KW-1185">Reference proteome</keyword>